<keyword evidence="1" id="KW-1133">Transmembrane helix</keyword>
<dbReference type="RefSeq" id="WP_156193137.1">
    <property type="nucleotide sequence ID" value="NZ_CP046452.1"/>
</dbReference>
<feature type="transmembrane region" description="Helical" evidence="1">
    <location>
        <begin position="12"/>
        <end position="31"/>
    </location>
</feature>
<evidence type="ECO:0000256" key="1">
    <source>
        <dbReference type="SAM" id="Phobius"/>
    </source>
</evidence>
<dbReference type="EMBL" id="CP046452">
    <property type="protein sequence ID" value="QGU02789.1"/>
    <property type="molecule type" value="Genomic_DNA"/>
</dbReference>
<organism evidence="2 3">
    <name type="scientific">Corynebacterium kalinowskii</name>
    <dbReference type="NCBI Taxonomy" id="2675216"/>
    <lineage>
        <taxon>Bacteria</taxon>
        <taxon>Bacillati</taxon>
        <taxon>Actinomycetota</taxon>
        <taxon>Actinomycetes</taxon>
        <taxon>Mycobacteriales</taxon>
        <taxon>Corynebacteriaceae</taxon>
        <taxon>Corynebacterium</taxon>
    </lineage>
</organism>
<dbReference type="Proteomes" id="UP000427071">
    <property type="component" value="Chromosome"/>
</dbReference>
<keyword evidence="3" id="KW-1185">Reference proteome</keyword>
<gene>
    <name evidence="2" type="ORF">CKALI_09670</name>
</gene>
<evidence type="ECO:0000313" key="3">
    <source>
        <dbReference type="Proteomes" id="UP000427071"/>
    </source>
</evidence>
<dbReference type="KEGG" id="ckw:CKALI_09670"/>
<reference evidence="3" key="1">
    <citation type="submission" date="2019-11" db="EMBL/GenBank/DDBJ databases">
        <title>Complete genome sequence of Corynebacterium kalinowskii 1959, a novel Corynebacterium species isolated from soil of a small paddock in Vilsendorf, Germany.</title>
        <authorList>
            <person name="Schaffert L."/>
            <person name="Ruwe M."/>
            <person name="Milse J."/>
            <person name="Hanuschka K."/>
            <person name="Ortseifen V."/>
            <person name="Droste J."/>
            <person name="Brandt D."/>
            <person name="Schlueter L."/>
            <person name="Kutter Y."/>
            <person name="Vinke S."/>
            <person name="Viehoefer P."/>
            <person name="Jacob L."/>
            <person name="Luebke N.-C."/>
            <person name="Schulte-Berndt E."/>
            <person name="Hain C."/>
            <person name="Linder M."/>
            <person name="Schmidt P."/>
            <person name="Wollenschlaeger L."/>
            <person name="Luttermann T."/>
            <person name="Thieme E."/>
            <person name="Hassa J."/>
            <person name="Haak M."/>
            <person name="Wittchen M."/>
            <person name="Mentz A."/>
            <person name="Persicke M."/>
            <person name="Busche T."/>
            <person name="Ruckert C."/>
        </authorList>
    </citation>
    <scope>NUCLEOTIDE SEQUENCE [LARGE SCALE GENOMIC DNA]</scope>
    <source>
        <strain evidence="3">1959</strain>
    </source>
</reference>
<evidence type="ECO:0000313" key="2">
    <source>
        <dbReference type="EMBL" id="QGU02789.1"/>
    </source>
</evidence>
<keyword evidence="1" id="KW-0812">Transmembrane</keyword>
<accession>A0A6B8VID9</accession>
<feature type="transmembrane region" description="Helical" evidence="1">
    <location>
        <begin position="97"/>
        <end position="120"/>
    </location>
</feature>
<keyword evidence="1" id="KW-0472">Membrane</keyword>
<dbReference type="AlphaFoldDB" id="A0A6B8VID9"/>
<name>A0A6B8VID9_9CORY</name>
<feature type="transmembrane region" description="Helical" evidence="1">
    <location>
        <begin position="43"/>
        <end position="66"/>
    </location>
</feature>
<feature type="transmembrane region" description="Helical" evidence="1">
    <location>
        <begin position="73"/>
        <end position="91"/>
    </location>
</feature>
<protein>
    <submittedName>
        <fullName evidence="2">Uncharacterized protein</fullName>
    </submittedName>
</protein>
<sequence>MTNHESAILFEKGFLLGAPLPEIILAAIGIWNMQNDYPIDEPTWNLLISSNGFTFPIAVLVSLILGFTPISNYLAELLLIVIGTTGLFFFGDQFNGPIFFLAFVMFALKAFVLSGLLTLARKMIAIRLR</sequence>
<proteinExistence type="predicted"/>